<protein>
    <submittedName>
        <fullName evidence="3">Recombinase family protein</fullName>
    </submittedName>
</protein>
<dbReference type="PANTHER" id="PTHR30461">
    <property type="entry name" value="DNA-INVERTASE FROM LAMBDOID PROPHAGE"/>
    <property type="match status" value="1"/>
</dbReference>
<keyword evidence="4" id="KW-1185">Reference proteome</keyword>
<organism evidence="3 4">
    <name type="scientific">Lawsonibacter faecis</name>
    <dbReference type="NCBI Taxonomy" id="2763052"/>
    <lineage>
        <taxon>Bacteria</taxon>
        <taxon>Bacillati</taxon>
        <taxon>Bacillota</taxon>
        <taxon>Clostridia</taxon>
        <taxon>Eubacteriales</taxon>
        <taxon>Oscillospiraceae</taxon>
        <taxon>Lawsonibacter</taxon>
    </lineage>
</organism>
<reference evidence="3" key="1">
    <citation type="submission" date="2020-08" db="EMBL/GenBank/DDBJ databases">
        <title>Genome public.</title>
        <authorList>
            <person name="Liu C."/>
            <person name="Sun Q."/>
        </authorList>
    </citation>
    <scope>NUCLEOTIDE SEQUENCE</scope>
    <source>
        <strain evidence="3">NSJ-52</strain>
    </source>
</reference>
<dbReference type="InterPro" id="IPR036162">
    <property type="entry name" value="Resolvase-like_N_sf"/>
</dbReference>
<feature type="domain" description="Recombinase" evidence="2">
    <location>
        <begin position="160"/>
        <end position="304"/>
    </location>
</feature>
<proteinExistence type="predicted"/>
<dbReference type="EMBL" id="JACOPQ010000001">
    <property type="protein sequence ID" value="MBC5735494.1"/>
    <property type="molecule type" value="Genomic_DNA"/>
</dbReference>
<dbReference type="AlphaFoldDB" id="A0A8J6JIT1"/>
<dbReference type="SUPFAM" id="SSF53041">
    <property type="entry name" value="Resolvase-like"/>
    <property type="match status" value="1"/>
</dbReference>
<evidence type="ECO:0000313" key="3">
    <source>
        <dbReference type="EMBL" id="MBC5735494.1"/>
    </source>
</evidence>
<dbReference type="PROSITE" id="PS51736">
    <property type="entry name" value="RECOMBINASES_3"/>
    <property type="match status" value="1"/>
</dbReference>
<dbReference type="InterPro" id="IPR038109">
    <property type="entry name" value="DNA_bind_recomb_sf"/>
</dbReference>
<dbReference type="InterPro" id="IPR050639">
    <property type="entry name" value="SSR_resolvase"/>
</dbReference>
<dbReference type="GO" id="GO:0003677">
    <property type="term" value="F:DNA binding"/>
    <property type="evidence" value="ECO:0007669"/>
    <property type="project" value="InterPro"/>
</dbReference>
<dbReference type="Pfam" id="PF07508">
    <property type="entry name" value="Recombinase"/>
    <property type="match status" value="1"/>
</dbReference>
<evidence type="ECO:0000259" key="2">
    <source>
        <dbReference type="PROSITE" id="PS51737"/>
    </source>
</evidence>
<dbReference type="RefSeq" id="WP_186918156.1">
    <property type="nucleotide sequence ID" value="NZ_JACOPQ010000001.1"/>
</dbReference>
<accession>A0A8J6JIT1</accession>
<dbReference type="SMART" id="SM00857">
    <property type="entry name" value="Resolvase"/>
    <property type="match status" value="1"/>
</dbReference>
<name>A0A8J6JIT1_9FIRM</name>
<dbReference type="Gene3D" id="3.40.50.1390">
    <property type="entry name" value="Resolvase, N-terminal catalytic domain"/>
    <property type="match status" value="1"/>
</dbReference>
<dbReference type="Gene3D" id="3.90.1750.20">
    <property type="entry name" value="Putative Large Serine Recombinase, Chain B, Domain 2"/>
    <property type="match status" value="1"/>
</dbReference>
<dbReference type="Proteomes" id="UP000607645">
    <property type="component" value="Unassembled WGS sequence"/>
</dbReference>
<evidence type="ECO:0000259" key="1">
    <source>
        <dbReference type="PROSITE" id="PS51736"/>
    </source>
</evidence>
<dbReference type="GO" id="GO:0000150">
    <property type="term" value="F:DNA strand exchange activity"/>
    <property type="evidence" value="ECO:0007669"/>
    <property type="project" value="InterPro"/>
</dbReference>
<dbReference type="PANTHER" id="PTHR30461:SF23">
    <property type="entry name" value="DNA RECOMBINASE-RELATED"/>
    <property type="match status" value="1"/>
</dbReference>
<dbReference type="InterPro" id="IPR006119">
    <property type="entry name" value="Resolv_N"/>
</dbReference>
<dbReference type="PROSITE" id="PS51737">
    <property type="entry name" value="RECOMBINASE_DNA_BIND"/>
    <property type="match status" value="1"/>
</dbReference>
<sequence length="518" mass="59869">MIAAIYCRLSKEDEDKHLESESIQNQKSLLVKYAVEKGWDIYNIFCDEDYSGVDRERPAFQQLIADAQQGKFNIILVKTQSRFTRDMELVEKYIHGLFPLWGIRFVAVVDNVDTDIKGNKKARQINGLINEWYLEDLSENIRTVFDYKRRAGQYIGGFAPYGYQKDPQNKNKLIIDPEAAEVVRHIFALYLEGNGKQHIAYLLNEEGILNPTRYKQMKGLGYTNAAQVNDYGLWNRTTVGRILKEPMYVGDMVQGRRKKVSYKSKYVAPVPQADWIIVRDTHEAIIDRETFDRVARMLEGRTRSSGTGEVHALAGKVRCMDCGSTMVKVSSTYKGERRSYLRCKLYATDKRRCSNHSVRLDALEDEVMKLLRQYIETYYDRSAAEKLVADDRNAQKQEAMKREIATLTLEVERRSKAMRDLYLDKSKGLLDDEQFTGFNRGYLTEKASLQKRLAVLTEELEKTGPKENDQEAIQEKLARWLDVNILSRELADDFIDSIEVGERNPKTGVQPIKINWLI</sequence>
<dbReference type="Pfam" id="PF13408">
    <property type="entry name" value="Zn_ribbon_recom"/>
    <property type="match status" value="1"/>
</dbReference>
<feature type="domain" description="Resolvase/invertase-type recombinase catalytic" evidence="1">
    <location>
        <begin position="2"/>
        <end position="154"/>
    </location>
</feature>
<evidence type="ECO:0000313" key="4">
    <source>
        <dbReference type="Proteomes" id="UP000607645"/>
    </source>
</evidence>
<gene>
    <name evidence="3" type="ORF">H8S62_00545</name>
</gene>
<comment type="caution">
    <text evidence="3">The sequence shown here is derived from an EMBL/GenBank/DDBJ whole genome shotgun (WGS) entry which is preliminary data.</text>
</comment>
<dbReference type="InterPro" id="IPR011109">
    <property type="entry name" value="DNA_bind_recombinase_dom"/>
</dbReference>
<dbReference type="Pfam" id="PF00239">
    <property type="entry name" value="Resolvase"/>
    <property type="match status" value="1"/>
</dbReference>
<dbReference type="InterPro" id="IPR025827">
    <property type="entry name" value="Zn_ribbon_recom_dom"/>
</dbReference>